<protein>
    <recommendedName>
        <fullName evidence="1">Lysozyme inhibitor LprI-like N-terminal domain-containing protein</fullName>
    </recommendedName>
</protein>
<dbReference type="Proteomes" id="UP000244131">
    <property type="component" value="Unassembled WGS sequence"/>
</dbReference>
<proteinExistence type="predicted"/>
<evidence type="ECO:0000313" key="3">
    <source>
        <dbReference type="Proteomes" id="UP000244131"/>
    </source>
</evidence>
<reference evidence="2 3" key="1">
    <citation type="submission" date="2018-04" db="EMBL/GenBank/DDBJ databases">
        <title>Whole genome sequencing of Salmonella enterica.</title>
        <authorList>
            <person name="Bell R."/>
        </authorList>
    </citation>
    <scope>NUCLEOTIDE SEQUENCE [LARGE SCALE GENOMIC DNA]</scope>
    <source>
        <strain evidence="2 3">CFSAN058493</strain>
    </source>
</reference>
<dbReference type="EMBL" id="QARA01000004">
    <property type="protein sequence ID" value="PTU42410.1"/>
    <property type="molecule type" value="Genomic_DNA"/>
</dbReference>
<dbReference type="GO" id="GO:0005576">
    <property type="term" value="C:extracellular region"/>
    <property type="evidence" value="ECO:0007669"/>
    <property type="project" value="TreeGrafter"/>
</dbReference>
<name>A0A7Z1T3B4_SALET</name>
<evidence type="ECO:0000259" key="1">
    <source>
        <dbReference type="Pfam" id="PF07007"/>
    </source>
</evidence>
<dbReference type="Pfam" id="PF07007">
    <property type="entry name" value="LprI"/>
    <property type="match status" value="1"/>
</dbReference>
<dbReference type="InterPro" id="IPR009739">
    <property type="entry name" value="LprI-like_N"/>
</dbReference>
<gene>
    <name evidence="2" type="ORF">DAY03_07955</name>
</gene>
<comment type="caution">
    <text evidence="2">The sequence shown here is derived from an EMBL/GenBank/DDBJ whole genome shotgun (WGS) entry which is preliminary data.</text>
</comment>
<evidence type="ECO:0000313" key="2">
    <source>
        <dbReference type="EMBL" id="PTU42410.1"/>
    </source>
</evidence>
<dbReference type="AlphaFoldDB" id="A0A7Z1T3B4"/>
<sequence length="262" mass="30261">MKGILLFPLIICSTGYTASFDCKNANSDVEKMICSDYKLNRLDDLLSQNYKIAINSGMSDSIKFNLKKTQVEWLDKRNACNDSKCIERMYSQRIDYLWDICFENIRGRINYVRYSEALEKINKEISQASSSNMISDFLAKNRSQIDDLGFSQKQLKSGVFIELGAYTRYSTLEEYLSLMYELPDFRSLDKINYKNYVGFRIKLTGQPYSGFVLREEGNELYLAGVISGDEVIEAVTSQDTRRLSSIFMSYSSYVLNKNKFKP</sequence>
<dbReference type="PANTHER" id="PTHR37549">
    <property type="entry name" value="LIPOPROTEIN LPRI"/>
    <property type="match status" value="1"/>
</dbReference>
<dbReference type="InterPro" id="IPR052755">
    <property type="entry name" value="Lysozyme_Inhibitor_LprI"/>
</dbReference>
<organism evidence="2 3">
    <name type="scientific">Salmonella enterica I</name>
    <dbReference type="NCBI Taxonomy" id="59201"/>
    <lineage>
        <taxon>Bacteria</taxon>
        <taxon>Pseudomonadati</taxon>
        <taxon>Pseudomonadota</taxon>
        <taxon>Gammaproteobacteria</taxon>
        <taxon>Enterobacterales</taxon>
        <taxon>Enterobacteriaceae</taxon>
        <taxon>Salmonella</taxon>
    </lineage>
</organism>
<feature type="domain" description="Lysozyme inhibitor LprI-like N-terminal" evidence="1">
    <location>
        <begin position="22"/>
        <end position="97"/>
    </location>
</feature>
<accession>A0A7Z1T3B4</accession>
<dbReference type="PANTHER" id="PTHR37549:SF1">
    <property type="entry name" value="LIPOPROTEIN LPRI"/>
    <property type="match status" value="1"/>
</dbReference>